<dbReference type="SMART" id="SM00028">
    <property type="entry name" value="TPR"/>
    <property type="match status" value="3"/>
</dbReference>
<reference evidence="5 6" key="1">
    <citation type="journal article" date="2019" name="Nat. Microbiol.">
        <title>Mediterranean grassland soil C-N compound turnover is dependent on rainfall and depth, and is mediated by genomically divergent microorganisms.</title>
        <authorList>
            <person name="Diamond S."/>
            <person name="Andeer P.F."/>
            <person name="Li Z."/>
            <person name="Crits-Christoph A."/>
            <person name="Burstein D."/>
            <person name="Anantharaman K."/>
            <person name="Lane K.R."/>
            <person name="Thomas B.C."/>
            <person name="Pan C."/>
            <person name="Northen T.R."/>
            <person name="Banfield J.F."/>
        </authorList>
    </citation>
    <scope>NUCLEOTIDE SEQUENCE [LARGE SCALE GENOMIC DNA]</scope>
    <source>
        <strain evidence="5">WS_10</strain>
    </source>
</reference>
<dbReference type="Gene3D" id="1.25.40.10">
    <property type="entry name" value="Tetratricopeptide repeat domain"/>
    <property type="match status" value="1"/>
</dbReference>
<accession>A0A538U7H7</accession>
<dbReference type="PROSITE" id="PS00107">
    <property type="entry name" value="PROTEIN_KINASE_ATP"/>
    <property type="match status" value="1"/>
</dbReference>
<dbReference type="PROSITE" id="PS00108">
    <property type="entry name" value="PROTEIN_KINASE_ST"/>
    <property type="match status" value="1"/>
</dbReference>
<dbReference type="Proteomes" id="UP000319836">
    <property type="component" value="Unassembled WGS sequence"/>
</dbReference>
<dbReference type="Pfam" id="PF00069">
    <property type="entry name" value="Pkinase"/>
    <property type="match status" value="1"/>
</dbReference>
<evidence type="ECO:0000256" key="1">
    <source>
        <dbReference type="ARBA" id="ARBA00022741"/>
    </source>
</evidence>
<evidence type="ECO:0000313" key="5">
    <source>
        <dbReference type="EMBL" id="TMQ71852.1"/>
    </source>
</evidence>
<dbReference type="SUPFAM" id="SSF48452">
    <property type="entry name" value="TPR-like"/>
    <property type="match status" value="1"/>
</dbReference>
<feature type="binding site" evidence="3">
    <location>
        <position position="79"/>
    </location>
    <ligand>
        <name>ATP</name>
        <dbReference type="ChEBI" id="CHEBI:30616"/>
    </ligand>
</feature>
<evidence type="ECO:0000313" key="6">
    <source>
        <dbReference type="Proteomes" id="UP000319836"/>
    </source>
</evidence>
<proteinExistence type="predicted"/>
<dbReference type="GO" id="GO:0016887">
    <property type="term" value="F:ATP hydrolysis activity"/>
    <property type="evidence" value="ECO:0007669"/>
    <property type="project" value="InterPro"/>
</dbReference>
<dbReference type="SMART" id="SM00220">
    <property type="entry name" value="S_TKc"/>
    <property type="match status" value="1"/>
</dbReference>
<dbReference type="GO" id="GO:0005524">
    <property type="term" value="F:ATP binding"/>
    <property type="evidence" value="ECO:0007669"/>
    <property type="project" value="UniProtKB-UniRule"/>
</dbReference>
<evidence type="ECO:0000256" key="3">
    <source>
        <dbReference type="PROSITE-ProRule" id="PRU10141"/>
    </source>
</evidence>
<dbReference type="InterPro" id="IPR008271">
    <property type="entry name" value="Ser/Thr_kinase_AS"/>
</dbReference>
<dbReference type="Pfam" id="PF13401">
    <property type="entry name" value="AAA_22"/>
    <property type="match status" value="1"/>
</dbReference>
<organism evidence="5 6">
    <name type="scientific">Eiseniibacteriota bacterium</name>
    <dbReference type="NCBI Taxonomy" id="2212470"/>
    <lineage>
        <taxon>Bacteria</taxon>
        <taxon>Candidatus Eiseniibacteriota</taxon>
    </lineage>
</organism>
<dbReference type="EMBL" id="VBPA01000096">
    <property type="protein sequence ID" value="TMQ71852.1"/>
    <property type="molecule type" value="Genomic_DNA"/>
</dbReference>
<dbReference type="GO" id="GO:0004672">
    <property type="term" value="F:protein kinase activity"/>
    <property type="evidence" value="ECO:0007669"/>
    <property type="project" value="InterPro"/>
</dbReference>
<dbReference type="PROSITE" id="PS50011">
    <property type="entry name" value="PROTEIN_KINASE_DOM"/>
    <property type="match status" value="1"/>
</dbReference>
<dbReference type="Pfam" id="PF25872">
    <property type="entry name" value="HTH_77"/>
    <property type="match status" value="1"/>
</dbReference>
<feature type="domain" description="Protein kinase" evidence="4">
    <location>
        <begin position="50"/>
        <end position="318"/>
    </location>
</feature>
<dbReference type="PANTHER" id="PTHR47691:SF3">
    <property type="entry name" value="HTH-TYPE TRANSCRIPTIONAL REGULATOR RV0890C-RELATED"/>
    <property type="match status" value="1"/>
</dbReference>
<dbReference type="PANTHER" id="PTHR47691">
    <property type="entry name" value="REGULATOR-RELATED"/>
    <property type="match status" value="1"/>
</dbReference>
<dbReference type="SUPFAM" id="SSF52540">
    <property type="entry name" value="P-loop containing nucleoside triphosphate hydrolases"/>
    <property type="match status" value="1"/>
</dbReference>
<dbReference type="Gene3D" id="3.40.50.300">
    <property type="entry name" value="P-loop containing nucleotide triphosphate hydrolases"/>
    <property type="match status" value="1"/>
</dbReference>
<dbReference type="Gene3D" id="3.30.200.20">
    <property type="entry name" value="Phosphorylase Kinase, domain 1"/>
    <property type="match status" value="1"/>
</dbReference>
<dbReference type="InterPro" id="IPR058852">
    <property type="entry name" value="HTH_77"/>
</dbReference>
<dbReference type="InterPro" id="IPR027417">
    <property type="entry name" value="P-loop_NTPase"/>
</dbReference>
<dbReference type="InterPro" id="IPR011990">
    <property type="entry name" value="TPR-like_helical_dom_sf"/>
</dbReference>
<dbReference type="Gene3D" id="1.10.510.10">
    <property type="entry name" value="Transferase(Phosphotransferase) domain 1"/>
    <property type="match status" value="1"/>
</dbReference>
<dbReference type="SUPFAM" id="SSF56112">
    <property type="entry name" value="Protein kinase-like (PK-like)"/>
    <property type="match status" value="1"/>
</dbReference>
<keyword evidence="2 3" id="KW-0067">ATP-binding</keyword>
<dbReference type="Gene3D" id="1.10.10.10">
    <property type="entry name" value="Winged helix-like DNA-binding domain superfamily/Winged helix DNA-binding domain"/>
    <property type="match status" value="1"/>
</dbReference>
<dbReference type="InterPro" id="IPR011009">
    <property type="entry name" value="Kinase-like_dom_sf"/>
</dbReference>
<sequence>MPRLAFLRRITFNEPDCCLRVVVRPHPPMTANTDSPETPPNAPPRTLGHYVLEGELGRGGMGVVYLARDRKLDRLVAIKTLPPELARDPEQLGRFEREAKLLASLNHPNIATIHGLEEAPDSSRYLILERVEGETLADRLRRGALPVDETTRVSEQVADALEAAHERGVIHRDLKPRNIMITPGGRVKVLDFGLAKRTSSDGRAAAPGASLVTEPGIMMGTPGYMSPEQILAQPQDARTDIFAFGCILFEALSGMKAFESESVPGLVAMVLSGEPDWSKIPENAPAGFRHLIGRCLEKDPDQRPATIHEVARSLRALLQEHATGATSRMASLSGTLHNLPREVASFVGRERELEECERLLGQTRILTLTGAGGSGKTRLALRLVSGLLQKHAGGVWFVDFGPLSDAALVMQAVAQALGVKEEGGRSLEKSLVERLGRSPTLLVLDNCEHVLETSGRLVEAMLQGCGELKVVATSREALGLGGEQVYSVPTLPVPTAGKRFTSDALAGFASVQLFVERATQVQPNFKLNGNADAVADICRRLDGIPFAIELAAARAKVLAVEQIRAKLDDRFRLLTGGSKAALPRQQTLRATIQWSYDHLHPEEQQLMRALAVFAGGWTLEGATRICGVSDDEFEVLDLLTRLVDKSLVVVEHARGDESRYRFLETVRQYALERLLEAGESEAVRDRHIDFFCALVEEAEPHLRAQDQGDWIRRLNREHENLFAALVWREPPEGEPETAIRMGGAVWRYWLLAGHLGVGRRLLSELLNSTAAGGPEARAKIIYGSALLGFAQGDYAGAQKEIDECLLIYRAAGNQDRVAACLAMLANIANQRGDYEEARRRYEEALVIHREAGNRHGVAMQLNNLGAVAWRTRDVGEARKLFDQACSEMRALGDRNSLSITLGNLANIANDQDDLLAARAYVLEQLKILQEIESKRPVLAVLENGSDLAERLGDSVRAITMRGAADTLREDAGIPFSAAESKTEEGIVAKLREKAGAGFEEAWSAGRSIALEEALSQTRAWLESLDGAPPSA</sequence>
<protein>
    <submittedName>
        <fullName evidence="5">Tetratricopeptide repeat protein</fullName>
    </submittedName>
</protein>
<name>A0A538U7H7_UNCEI</name>
<gene>
    <name evidence="5" type="ORF">E6K80_04325</name>
</gene>
<dbReference type="InterPro" id="IPR036388">
    <property type="entry name" value="WH-like_DNA-bd_sf"/>
</dbReference>
<dbReference type="CDD" id="cd14014">
    <property type="entry name" value="STKc_PknB_like"/>
    <property type="match status" value="1"/>
</dbReference>
<dbReference type="InterPro" id="IPR019734">
    <property type="entry name" value="TPR_rpt"/>
</dbReference>
<dbReference type="InterPro" id="IPR000719">
    <property type="entry name" value="Prot_kinase_dom"/>
</dbReference>
<dbReference type="InterPro" id="IPR049945">
    <property type="entry name" value="AAA_22"/>
</dbReference>
<keyword evidence="1 3" id="KW-0547">Nucleotide-binding</keyword>
<dbReference type="AlphaFoldDB" id="A0A538U7H7"/>
<comment type="caution">
    <text evidence="5">The sequence shown here is derived from an EMBL/GenBank/DDBJ whole genome shotgun (WGS) entry which is preliminary data.</text>
</comment>
<evidence type="ECO:0000256" key="2">
    <source>
        <dbReference type="ARBA" id="ARBA00022840"/>
    </source>
</evidence>
<dbReference type="InterPro" id="IPR017441">
    <property type="entry name" value="Protein_kinase_ATP_BS"/>
</dbReference>
<evidence type="ECO:0000259" key="4">
    <source>
        <dbReference type="PROSITE" id="PS50011"/>
    </source>
</evidence>
<dbReference type="Pfam" id="PF13424">
    <property type="entry name" value="TPR_12"/>
    <property type="match status" value="1"/>
</dbReference>